<reference evidence="2" key="1">
    <citation type="journal article" date="2009" name="Nature">
        <title>Genome sequence and analysis of the Irish potato famine pathogen Phytophthora infestans.</title>
        <authorList>
            <consortium name="The Broad Institute Genome Sequencing Platform"/>
            <person name="Haas B.J."/>
            <person name="Kamoun S."/>
            <person name="Zody M.C."/>
            <person name="Jiang R.H."/>
            <person name="Handsaker R.E."/>
            <person name="Cano L.M."/>
            <person name="Grabherr M."/>
            <person name="Kodira C.D."/>
            <person name="Raffaele S."/>
            <person name="Torto-Alalibo T."/>
            <person name="Bozkurt T.O."/>
            <person name="Ah-Fong A.M."/>
            <person name="Alvarado L."/>
            <person name="Anderson V.L."/>
            <person name="Armstrong M.R."/>
            <person name="Avrova A."/>
            <person name="Baxter L."/>
            <person name="Beynon J."/>
            <person name="Boevink P.C."/>
            <person name="Bollmann S.R."/>
            <person name="Bos J.I."/>
            <person name="Bulone V."/>
            <person name="Cai G."/>
            <person name="Cakir C."/>
            <person name="Carrington J.C."/>
            <person name="Chawner M."/>
            <person name="Conti L."/>
            <person name="Costanzo S."/>
            <person name="Ewan R."/>
            <person name="Fahlgren N."/>
            <person name="Fischbach M.A."/>
            <person name="Fugelstad J."/>
            <person name="Gilroy E.M."/>
            <person name="Gnerre S."/>
            <person name="Green P.J."/>
            <person name="Grenville-Briggs L.J."/>
            <person name="Griffith J."/>
            <person name="Grunwald N.J."/>
            <person name="Horn K."/>
            <person name="Horner N.R."/>
            <person name="Hu C.H."/>
            <person name="Huitema E."/>
            <person name="Jeong D.H."/>
            <person name="Jones A.M."/>
            <person name="Jones J.D."/>
            <person name="Jones R.W."/>
            <person name="Karlsson E.K."/>
            <person name="Kunjeti S.G."/>
            <person name="Lamour K."/>
            <person name="Liu Z."/>
            <person name="Ma L."/>
            <person name="Maclean D."/>
            <person name="Chibucos M.C."/>
            <person name="McDonald H."/>
            <person name="McWalters J."/>
            <person name="Meijer H.J."/>
            <person name="Morgan W."/>
            <person name="Morris P.F."/>
            <person name="Munro C.A."/>
            <person name="O'Neill K."/>
            <person name="Ospina-Giraldo M."/>
            <person name="Pinzon A."/>
            <person name="Pritchard L."/>
            <person name="Ramsahoye B."/>
            <person name="Ren Q."/>
            <person name="Restrepo S."/>
            <person name="Roy S."/>
            <person name="Sadanandom A."/>
            <person name="Savidor A."/>
            <person name="Schornack S."/>
            <person name="Schwartz D.C."/>
            <person name="Schumann U.D."/>
            <person name="Schwessinger B."/>
            <person name="Seyer L."/>
            <person name="Sharpe T."/>
            <person name="Silvar C."/>
            <person name="Song J."/>
            <person name="Studholme D.J."/>
            <person name="Sykes S."/>
            <person name="Thines M."/>
            <person name="van de Vondervoort P.J."/>
            <person name="Phuntumart V."/>
            <person name="Wawra S."/>
            <person name="Weide R."/>
            <person name="Win J."/>
            <person name="Young C."/>
            <person name="Zhou S."/>
            <person name="Fry W."/>
            <person name="Meyers B.C."/>
            <person name="van West P."/>
            <person name="Ristaino J."/>
            <person name="Govers F."/>
            <person name="Birch P.R."/>
            <person name="Whisson S.C."/>
            <person name="Judelson H.S."/>
            <person name="Nusbaum C."/>
        </authorList>
    </citation>
    <scope>NUCLEOTIDE SEQUENCE [LARGE SCALE GENOMIC DNA]</scope>
    <source>
        <strain evidence="2">T30-4</strain>
    </source>
</reference>
<dbReference type="AlphaFoldDB" id="D0NBA6"/>
<evidence type="ECO:0000313" key="1">
    <source>
        <dbReference type="EMBL" id="EEY55335.1"/>
    </source>
</evidence>
<name>D0NBA6_PHYIT</name>
<dbReference type="KEGG" id="pif:PITG_09272"/>
<gene>
    <name evidence="1" type="ORF">PITG_09272</name>
</gene>
<dbReference type="GeneID" id="9461753"/>
<evidence type="ECO:0000313" key="2">
    <source>
        <dbReference type="Proteomes" id="UP000006643"/>
    </source>
</evidence>
<dbReference type="InParanoid" id="D0NBA6"/>
<sequence>MGPTASLSSYTTTTPSTIKKWCSVVSGTAFLKGSYGISSRCRSLAAAPAERGLVCCSVSGDSSAIFGSLTVIHFLRSVRHLRMSSQTSLVSLSTSPGAVVIWILWP</sequence>
<organism evidence="1 2">
    <name type="scientific">Phytophthora infestans (strain T30-4)</name>
    <name type="common">Potato late blight agent</name>
    <dbReference type="NCBI Taxonomy" id="403677"/>
    <lineage>
        <taxon>Eukaryota</taxon>
        <taxon>Sar</taxon>
        <taxon>Stramenopiles</taxon>
        <taxon>Oomycota</taxon>
        <taxon>Peronosporomycetes</taxon>
        <taxon>Peronosporales</taxon>
        <taxon>Peronosporaceae</taxon>
        <taxon>Phytophthora</taxon>
    </lineage>
</organism>
<dbReference type="EMBL" id="DS028131">
    <property type="protein sequence ID" value="EEY55335.1"/>
    <property type="molecule type" value="Genomic_DNA"/>
</dbReference>
<dbReference type="OMA" id="STIKKWC"/>
<dbReference type="Proteomes" id="UP000006643">
    <property type="component" value="Unassembled WGS sequence"/>
</dbReference>
<keyword evidence="2" id="KW-1185">Reference proteome</keyword>
<proteinExistence type="predicted"/>
<accession>D0NBA6</accession>
<dbReference type="OrthoDB" id="10544296at2759"/>
<protein>
    <submittedName>
        <fullName evidence="1">Uncharacterized protein</fullName>
    </submittedName>
</protein>
<dbReference type="RefSeq" id="XP_002903559.1">
    <property type="nucleotide sequence ID" value="XM_002903513.1"/>
</dbReference>
<dbReference type="HOGENOM" id="CLU_2228433_0_0_1"/>
<dbReference type="VEuPathDB" id="FungiDB:PITG_09272"/>